<protein>
    <recommendedName>
        <fullName evidence="3">DUF4382 domain-containing protein</fullName>
    </recommendedName>
</protein>
<evidence type="ECO:0008006" key="3">
    <source>
        <dbReference type="Google" id="ProtNLM"/>
    </source>
</evidence>
<dbReference type="RefSeq" id="WP_241294320.1">
    <property type="nucleotide sequence ID" value="NZ_JAKZGR010000006.1"/>
</dbReference>
<keyword evidence="2" id="KW-1185">Reference proteome</keyword>
<dbReference type="EMBL" id="JBHSAV010000003">
    <property type="protein sequence ID" value="MFC3974789.1"/>
    <property type="molecule type" value="Genomic_DNA"/>
</dbReference>
<evidence type="ECO:0000313" key="2">
    <source>
        <dbReference type="Proteomes" id="UP001595766"/>
    </source>
</evidence>
<evidence type="ECO:0000313" key="1">
    <source>
        <dbReference type="EMBL" id="MFC3974789.1"/>
    </source>
</evidence>
<accession>A0ABV8EEV3</accession>
<name>A0ABV8EEV3_9BACT</name>
<gene>
    <name evidence="1" type="ORF">ACFOUP_00230</name>
</gene>
<sequence length="319" mass="36292">MKNLRYIPFSLKVICITIFMLTACVTDDESLEDVSDVHLEYVGEGGIEVVDLGAEGWKTMSIESLDGMHRLFGDAFDLNDEILLENRLLALDGLGYVVFTGSKVGFEIRHETPGVFEIMLNENASGQHFGFIVTLQNENQNRRIFVDQEASAGYEFEQIEFYLGENDEDSLYMRNDLFRYYFDFLEPRQVEVSPFNGVDVLINSYFESDSPDAFVWFESESLEVEVPSEIHEGNIYFSGVQRIYSKEPATAPYLSNQLTTLDAPAGNSVFSTSIEMRKRKVSYKLTIKSKSTSETKEIEGAWIEISPTGMYQIDEIVED</sequence>
<reference evidence="2" key="1">
    <citation type="journal article" date="2019" name="Int. J. Syst. Evol. Microbiol.">
        <title>The Global Catalogue of Microorganisms (GCM) 10K type strain sequencing project: providing services to taxonomists for standard genome sequencing and annotation.</title>
        <authorList>
            <consortium name="The Broad Institute Genomics Platform"/>
            <consortium name="The Broad Institute Genome Sequencing Center for Infectious Disease"/>
            <person name="Wu L."/>
            <person name="Ma J."/>
        </authorList>
    </citation>
    <scope>NUCLEOTIDE SEQUENCE [LARGE SCALE GENOMIC DNA]</scope>
    <source>
        <strain evidence="2">CECT 8551</strain>
    </source>
</reference>
<organism evidence="1 2">
    <name type="scientific">Belliella kenyensis</name>
    <dbReference type="NCBI Taxonomy" id="1472724"/>
    <lineage>
        <taxon>Bacteria</taxon>
        <taxon>Pseudomonadati</taxon>
        <taxon>Bacteroidota</taxon>
        <taxon>Cytophagia</taxon>
        <taxon>Cytophagales</taxon>
        <taxon>Cyclobacteriaceae</taxon>
        <taxon>Belliella</taxon>
    </lineage>
</organism>
<dbReference type="Proteomes" id="UP001595766">
    <property type="component" value="Unassembled WGS sequence"/>
</dbReference>
<dbReference type="PROSITE" id="PS51257">
    <property type="entry name" value="PROKAR_LIPOPROTEIN"/>
    <property type="match status" value="1"/>
</dbReference>
<comment type="caution">
    <text evidence="1">The sequence shown here is derived from an EMBL/GenBank/DDBJ whole genome shotgun (WGS) entry which is preliminary data.</text>
</comment>
<proteinExistence type="predicted"/>